<reference evidence="7 8" key="1">
    <citation type="submission" date="2014-12" db="EMBL/GenBank/DDBJ databases">
        <title>Comparative genomics of the lactic acid bacteria isolated from the honey bee gut.</title>
        <authorList>
            <person name="Ellegaard K.M."/>
            <person name="Tamarit D."/>
            <person name="Javelind E."/>
            <person name="Olofsson T."/>
            <person name="Andersson S.G."/>
            <person name="Vasquez A."/>
        </authorList>
    </citation>
    <scope>NUCLEOTIDE SEQUENCE [LARGE SCALE GENOMIC DNA]</scope>
    <source>
        <strain evidence="7 8">Bma6</strain>
    </source>
</reference>
<dbReference type="CDD" id="cd18793">
    <property type="entry name" value="SF2_C_SNF"/>
    <property type="match status" value="1"/>
</dbReference>
<dbReference type="AlphaFoldDB" id="A0ABD4AFH8"/>
<evidence type="ECO:0000256" key="1">
    <source>
        <dbReference type="ARBA" id="ARBA00022801"/>
    </source>
</evidence>
<dbReference type="InterPro" id="IPR007527">
    <property type="entry name" value="Znf_SWIM"/>
</dbReference>
<dbReference type="GO" id="GO:0016787">
    <property type="term" value="F:hydrolase activity"/>
    <property type="evidence" value="ECO:0007669"/>
    <property type="project" value="UniProtKB-KW"/>
</dbReference>
<dbReference type="SMART" id="SM00490">
    <property type="entry name" value="HELICc"/>
    <property type="match status" value="1"/>
</dbReference>
<dbReference type="GO" id="GO:0004386">
    <property type="term" value="F:helicase activity"/>
    <property type="evidence" value="ECO:0007669"/>
    <property type="project" value="UniProtKB-KW"/>
</dbReference>
<evidence type="ECO:0000313" key="7">
    <source>
        <dbReference type="EMBL" id="KJY53943.1"/>
    </source>
</evidence>
<dbReference type="Pfam" id="PF00271">
    <property type="entry name" value="Helicase_C"/>
    <property type="match status" value="1"/>
</dbReference>
<accession>A0ABD4AFH8</accession>
<keyword evidence="2" id="KW-0863">Zinc-finger</keyword>
<dbReference type="GO" id="GO:0008270">
    <property type="term" value="F:zinc ion binding"/>
    <property type="evidence" value="ECO:0007669"/>
    <property type="project" value="UniProtKB-KW"/>
</dbReference>
<dbReference type="InterPro" id="IPR027417">
    <property type="entry name" value="P-loop_NTPase"/>
</dbReference>
<dbReference type="PROSITE" id="PS50966">
    <property type="entry name" value="ZF_SWIM"/>
    <property type="match status" value="1"/>
</dbReference>
<dbReference type="InterPro" id="IPR049730">
    <property type="entry name" value="SNF2/RAD54-like_C"/>
</dbReference>
<keyword evidence="2" id="KW-0479">Metal-binding</keyword>
<dbReference type="Gene3D" id="3.40.50.10810">
    <property type="entry name" value="Tandem AAA-ATPase domain"/>
    <property type="match status" value="1"/>
</dbReference>
<dbReference type="PROSITE" id="PS51194">
    <property type="entry name" value="HELICASE_CTER"/>
    <property type="match status" value="1"/>
</dbReference>
<dbReference type="Pfam" id="PF08455">
    <property type="entry name" value="SNF2_assoc"/>
    <property type="match status" value="1"/>
</dbReference>
<dbReference type="CDD" id="cd18012">
    <property type="entry name" value="DEXQc_arch_SWI2_SNF2"/>
    <property type="match status" value="1"/>
</dbReference>
<keyword evidence="1" id="KW-0378">Hydrolase</keyword>
<dbReference type="InterPro" id="IPR000330">
    <property type="entry name" value="SNF2_N"/>
</dbReference>
<name>A0ABD4AFH8_9BIFI</name>
<dbReference type="SMART" id="SM00487">
    <property type="entry name" value="DEXDc"/>
    <property type="match status" value="1"/>
</dbReference>
<evidence type="ECO:0000256" key="2">
    <source>
        <dbReference type="PROSITE-ProRule" id="PRU00325"/>
    </source>
</evidence>
<sequence length="1197" mass="133180">MDWHAAVYGGRSGRGNDSGFFDIGDDDDSTTYGSLDTIADSTLRRLGGRAYFRAHEILDAHRMTDLKVREEGDILTLSARISSTYDLTDDYLVQTRLDQSAGEVIGSSCTCQAFGRQGSVCKHVIALIMAYNENPDQFDHRTVQGARRTGTRRTSHALGAYMLREDGNIRRSYRERQLKLLREVGTRAEGQAIPATDQKRHLPIGSVGLRPDLSDLSGGWEIRLHIGMASRGVSYLVKDIPALLRAVGQTEFVSYGRRLAFVHSRDTFDQRSLSLLGLIERAAAIRRSLAAQQDPFGRHVSRSSLGRMTLTDDEVAQLLELYLDSDLTLDYTPSERFLRQTLPARVVDGDPDLGIRISSDRSGDAGSDGYVIEHKASVERFIPGQAASFVVVRSVASGGIQDAAPLFHKCSPGFIRDRELIETLCGGQEDSRLYLGRDDLELFTRTVLPELGGPGAEPRQGRGGLRSPALTASLPPELVELRRPPCQIEFYLDRDQEGISCDLEAKYGEHRYPVFQDLPTTADAVRDLDSERLAREAVRQYFPAPQEGVARIPESDEKAIYAFLTQGLPLLRGMGHVFSTPAFDGLTVTSHTQIRVGVRLKSGLVEISPIAKEIDPDEVPELLAQYRKRRRFHRLRSGAFVDLTTLDAAQVDAVASDLGIPVATLDAGQVPVPAYQSYYLDDQVGQDERDPDFSSYLEGLKAVDPEAYRVPETLHGRLRPYQIEGFRWLHTVSDRGFGGILADEMGLGKTVQMLAYLLSRHNRMPGDSEAVLPSLIVCPASLVYNWAAEASRFTPELKVGILAGRKTDRRSMLEDSGSYDLLITSYDLLRRDIEDYQGASFDTLVLDEAQYIKNHATKASRAVRTVDSRHRFALTGTPVENRLSELWSIFDFLMPGILGPYSHFRDRFEMPILSGDQDAQARLQALVGPFILRRLKSQVLTDLPEKIENVITVPLEGRQRKLYAALEQELRSTLNREKDREYETRKIQVLAQLTRLRQVCCDPRLVYEALPEGGTQSETDRHGQSAKLDAIEDLVLSCQDAGRKMLIFSQFTSYLDLIAQRLRGLGVGYDMITGATSKKQRLELVDRFNQDQTPVFLISLKAGNTGLNLTGACVVVHADPWWNAAAQEQANDRAHRIGQVQDVNVYQIVAKDTIEERILGLQHTKSDLASRFVDSAAVTGASDIGRLSRKDLLALLG</sequence>
<dbReference type="InterPro" id="IPR038718">
    <property type="entry name" value="SNF2-like_sf"/>
</dbReference>
<dbReference type="SUPFAM" id="SSF52540">
    <property type="entry name" value="P-loop containing nucleoside triphosphate hydrolases"/>
    <property type="match status" value="2"/>
</dbReference>
<proteinExistence type="predicted"/>
<feature type="domain" description="Helicase ATP-binding" evidence="5">
    <location>
        <begin position="730"/>
        <end position="896"/>
    </location>
</feature>
<keyword evidence="7" id="KW-0347">Helicase</keyword>
<feature type="domain" description="Helicase C-terminal" evidence="6">
    <location>
        <begin position="1030"/>
        <end position="1179"/>
    </location>
</feature>
<dbReference type="PANTHER" id="PTHR10799">
    <property type="entry name" value="SNF2/RAD54 HELICASE FAMILY"/>
    <property type="match status" value="1"/>
</dbReference>
<dbReference type="Gene3D" id="3.40.50.300">
    <property type="entry name" value="P-loop containing nucleotide triphosphate hydrolases"/>
    <property type="match status" value="1"/>
</dbReference>
<feature type="region of interest" description="Disordered" evidence="3">
    <location>
        <begin position="449"/>
        <end position="468"/>
    </location>
</feature>
<evidence type="ECO:0000259" key="4">
    <source>
        <dbReference type="PROSITE" id="PS50966"/>
    </source>
</evidence>
<dbReference type="RefSeq" id="WP_045921003.1">
    <property type="nucleotide sequence ID" value="NZ_KQ033865.1"/>
</dbReference>
<protein>
    <submittedName>
        <fullName evidence="7">Helicase</fullName>
    </submittedName>
</protein>
<evidence type="ECO:0000259" key="6">
    <source>
        <dbReference type="PROSITE" id="PS51194"/>
    </source>
</evidence>
<gene>
    <name evidence="7" type="ORF">JF68_01630</name>
</gene>
<dbReference type="PROSITE" id="PS51192">
    <property type="entry name" value="HELICASE_ATP_BIND_1"/>
    <property type="match status" value="1"/>
</dbReference>
<feature type="domain" description="SWIM-type" evidence="4">
    <location>
        <begin position="91"/>
        <end position="132"/>
    </location>
</feature>
<keyword evidence="2" id="KW-0862">Zinc</keyword>
<dbReference type="InterPro" id="IPR014001">
    <property type="entry name" value="Helicase_ATP-bd"/>
</dbReference>
<dbReference type="EMBL" id="JXBX01000005">
    <property type="protein sequence ID" value="KJY53943.1"/>
    <property type="molecule type" value="Genomic_DNA"/>
</dbReference>
<keyword evidence="7" id="KW-0067">ATP-binding</keyword>
<evidence type="ECO:0000259" key="5">
    <source>
        <dbReference type="PROSITE" id="PS51192"/>
    </source>
</evidence>
<dbReference type="InterPro" id="IPR001650">
    <property type="entry name" value="Helicase_C-like"/>
</dbReference>
<dbReference type="Pfam" id="PF04434">
    <property type="entry name" value="SWIM"/>
    <property type="match status" value="1"/>
</dbReference>
<dbReference type="Proteomes" id="UP000033652">
    <property type="component" value="Unassembled WGS sequence"/>
</dbReference>
<organism evidence="7 8">
    <name type="scientific">Bifidobacterium coryneforme</name>
    <dbReference type="NCBI Taxonomy" id="1687"/>
    <lineage>
        <taxon>Bacteria</taxon>
        <taxon>Bacillati</taxon>
        <taxon>Actinomycetota</taxon>
        <taxon>Actinomycetes</taxon>
        <taxon>Bifidobacteriales</taxon>
        <taxon>Bifidobacteriaceae</taxon>
        <taxon>Bifidobacterium</taxon>
    </lineage>
</organism>
<comment type="caution">
    <text evidence="7">The sequence shown here is derived from an EMBL/GenBank/DDBJ whole genome shotgun (WGS) entry which is preliminary data.</text>
</comment>
<evidence type="ECO:0000313" key="8">
    <source>
        <dbReference type="Proteomes" id="UP000033652"/>
    </source>
</evidence>
<dbReference type="InterPro" id="IPR013663">
    <property type="entry name" value="Helicase_SWF/SNF/SWI_bac"/>
</dbReference>
<evidence type="ECO:0000256" key="3">
    <source>
        <dbReference type="SAM" id="MobiDB-lite"/>
    </source>
</evidence>
<dbReference type="Pfam" id="PF00176">
    <property type="entry name" value="SNF2-rel_dom"/>
    <property type="match status" value="1"/>
</dbReference>
<keyword evidence="7" id="KW-0547">Nucleotide-binding</keyword>